<comment type="caution">
    <text evidence="1">The sequence shown here is derived from an EMBL/GenBank/DDBJ whole genome shotgun (WGS) entry which is preliminary data.</text>
</comment>
<dbReference type="EMBL" id="CAJVPW010077309">
    <property type="protein sequence ID" value="CAG8798703.1"/>
    <property type="molecule type" value="Genomic_DNA"/>
</dbReference>
<feature type="non-terminal residue" evidence="1">
    <location>
        <position position="1"/>
    </location>
</feature>
<feature type="non-terminal residue" evidence="1">
    <location>
        <position position="95"/>
    </location>
</feature>
<evidence type="ECO:0000313" key="2">
    <source>
        <dbReference type="Proteomes" id="UP000789366"/>
    </source>
</evidence>
<evidence type="ECO:0000313" key="1">
    <source>
        <dbReference type="EMBL" id="CAG8798703.1"/>
    </source>
</evidence>
<reference evidence="1" key="1">
    <citation type="submission" date="2021-06" db="EMBL/GenBank/DDBJ databases">
        <authorList>
            <person name="Kallberg Y."/>
            <person name="Tangrot J."/>
            <person name="Rosling A."/>
        </authorList>
    </citation>
    <scope>NUCLEOTIDE SEQUENCE</scope>
    <source>
        <strain evidence="1">28 12/20/2015</strain>
    </source>
</reference>
<name>A0ACA9RLC2_9GLOM</name>
<gene>
    <name evidence="1" type="ORF">SPELUC_LOCUS17863</name>
</gene>
<keyword evidence="2" id="KW-1185">Reference proteome</keyword>
<protein>
    <submittedName>
        <fullName evidence="1">13618_t:CDS:1</fullName>
    </submittedName>
</protein>
<dbReference type="Proteomes" id="UP000789366">
    <property type="component" value="Unassembled WGS sequence"/>
</dbReference>
<sequence>DEQLESDEDEEEIQSNWIILAEIGPNVIVDSFSGLGLSNTNKNHNWIGDVRRHYSNINLADMNTFVQQVYNKDVITAENLVTNVIFNQKFSFLHH</sequence>
<proteinExistence type="predicted"/>
<organism evidence="1 2">
    <name type="scientific">Cetraspora pellucida</name>
    <dbReference type="NCBI Taxonomy" id="1433469"/>
    <lineage>
        <taxon>Eukaryota</taxon>
        <taxon>Fungi</taxon>
        <taxon>Fungi incertae sedis</taxon>
        <taxon>Mucoromycota</taxon>
        <taxon>Glomeromycotina</taxon>
        <taxon>Glomeromycetes</taxon>
        <taxon>Diversisporales</taxon>
        <taxon>Gigasporaceae</taxon>
        <taxon>Cetraspora</taxon>
    </lineage>
</organism>
<accession>A0ACA9RLC2</accession>